<dbReference type="AlphaFoldDB" id="A0A2Z5FRS1"/>
<dbReference type="PIRSF" id="PIRSF005739">
    <property type="entry name" value="O-mtase"/>
    <property type="match status" value="1"/>
</dbReference>
<dbReference type="InterPro" id="IPR001077">
    <property type="entry name" value="COMT_C"/>
</dbReference>
<accession>A0A2Z5FRS1</accession>
<reference evidence="8 9" key="3">
    <citation type="submission" date="2020-10" db="EMBL/GenBank/DDBJ databases">
        <title>The Coptis chinensis genome and diversification of protoberbering-type alkaloids.</title>
        <authorList>
            <person name="Wang B."/>
            <person name="Shu S."/>
            <person name="Song C."/>
            <person name="Liu Y."/>
        </authorList>
    </citation>
    <scope>NUCLEOTIDE SEQUENCE [LARGE SCALE GENOMIC DNA]</scope>
    <source>
        <strain evidence="8">HL-2020</strain>
        <tissue evidence="8">Leaf</tissue>
    </source>
</reference>
<dbReference type="InterPro" id="IPR036388">
    <property type="entry name" value="WH-like_DNA-bd_sf"/>
</dbReference>
<name>A0A2Z5FRS1_9MAGN</name>
<dbReference type="Pfam" id="PF08100">
    <property type="entry name" value="Dimerisation"/>
    <property type="match status" value="1"/>
</dbReference>
<dbReference type="OrthoDB" id="1606438at2759"/>
<dbReference type="Proteomes" id="UP000631114">
    <property type="component" value="Unassembled WGS sequence"/>
</dbReference>
<feature type="active site" description="Proton acceptor" evidence="4">
    <location>
        <position position="261"/>
    </location>
</feature>
<dbReference type="GO" id="GO:0032259">
    <property type="term" value="P:methylation"/>
    <property type="evidence" value="ECO:0007669"/>
    <property type="project" value="UniProtKB-KW"/>
</dbReference>
<evidence type="ECO:0000256" key="4">
    <source>
        <dbReference type="PIRSR" id="PIRSR005739-1"/>
    </source>
</evidence>
<feature type="domain" description="O-methyltransferase C-terminal" evidence="5">
    <location>
        <begin position="141"/>
        <end position="337"/>
    </location>
</feature>
<dbReference type="BRENDA" id="2.1.1.128">
    <property type="organism ID" value="10872"/>
</dbReference>
<proteinExistence type="evidence at transcript level"/>
<dbReference type="Pfam" id="PF00891">
    <property type="entry name" value="Methyltransf_2"/>
    <property type="match status" value="1"/>
</dbReference>
<evidence type="ECO:0000256" key="3">
    <source>
        <dbReference type="ARBA" id="ARBA00022691"/>
    </source>
</evidence>
<dbReference type="SUPFAM" id="SSF53335">
    <property type="entry name" value="S-adenosyl-L-methionine-dependent methyltransferases"/>
    <property type="match status" value="1"/>
</dbReference>
<evidence type="ECO:0000313" key="9">
    <source>
        <dbReference type="Proteomes" id="UP000631114"/>
    </source>
</evidence>
<organism evidence="7">
    <name type="scientific">Coptis chinensis</name>
    <dbReference type="NCBI Taxonomy" id="261450"/>
    <lineage>
        <taxon>Eukaryota</taxon>
        <taxon>Viridiplantae</taxon>
        <taxon>Streptophyta</taxon>
        <taxon>Embryophyta</taxon>
        <taxon>Tracheophyta</taxon>
        <taxon>Spermatophyta</taxon>
        <taxon>Magnoliopsida</taxon>
        <taxon>Ranunculales</taxon>
        <taxon>Ranunculaceae</taxon>
        <taxon>Coptidoideae</taxon>
        <taxon>Coptis</taxon>
    </lineage>
</organism>
<sequence>MQIQNEEQEQDMKSHAQILNHMCGIVDSVVLKCAVELNLFDVISNNKDSKPIALSSLATSPTLVSIKPNNLYRLLRYLVHMNLLTIHVEGNDETFSLTELSKLLLRDQNRSLVDWALAIIDETVIDGWHELSGCCTSPTGGPTPFERVHGKSVWELAGENAGMNQVINDAMVSDTILVMPVFVQCCDKLLNGITSMVDIGGGVGMTMSYIVKAFPHIKCTVFDLPHVIASSAQLPGVEMVGGDMFKFIPPADAIFLKFMLHNWHDKECITILKKCKEVIPQDKGKVIILDIVTDQNEQDDDLTRAKMNLDIDMMVTSGGRERTENEWEVLLKLAGFSRHEIIPIMAVQSVIVAYP</sequence>
<dbReference type="Gene3D" id="1.10.10.10">
    <property type="entry name" value="Winged helix-like DNA-binding domain superfamily/Winged helix DNA-binding domain"/>
    <property type="match status" value="1"/>
</dbReference>
<dbReference type="InterPro" id="IPR036390">
    <property type="entry name" value="WH_DNA-bd_sf"/>
</dbReference>
<keyword evidence="9" id="KW-1185">Reference proteome</keyword>
<evidence type="ECO:0000259" key="5">
    <source>
        <dbReference type="Pfam" id="PF00891"/>
    </source>
</evidence>
<dbReference type="GO" id="GO:0008171">
    <property type="term" value="F:O-methyltransferase activity"/>
    <property type="evidence" value="ECO:0007669"/>
    <property type="project" value="InterPro"/>
</dbReference>
<dbReference type="InterPro" id="IPR016461">
    <property type="entry name" value="COMT-like"/>
</dbReference>
<dbReference type="InterPro" id="IPR029063">
    <property type="entry name" value="SAM-dependent_MTases_sf"/>
</dbReference>
<evidence type="ECO:0000313" key="7">
    <source>
        <dbReference type="EMBL" id="AXC09385.1"/>
    </source>
</evidence>
<dbReference type="PANTHER" id="PTHR11746">
    <property type="entry name" value="O-METHYLTRANSFERASE"/>
    <property type="match status" value="1"/>
</dbReference>
<dbReference type="SUPFAM" id="SSF46785">
    <property type="entry name" value="Winged helix' DNA-binding domain"/>
    <property type="match status" value="1"/>
</dbReference>
<dbReference type="EMBL" id="JADFTS010000005">
    <property type="protein sequence ID" value="KAF9606098.1"/>
    <property type="molecule type" value="Genomic_DNA"/>
</dbReference>
<evidence type="ECO:0000256" key="2">
    <source>
        <dbReference type="ARBA" id="ARBA00022679"/>
    </source>
</evidence>
<reference evidence="7" key="1">
    <citation type="journal article" date="2018" name="Front. Plant Sci.">
        <title>Identification and Characterization of Genes Involved in Benzylisoquinoline Alkaloid Biosynthesis in Coptis Species.</title>
        <authorList>
            <person name="He S.M."/>
            <person name="Liang Y.L."/>
            <person name="Cong K."/>
            <person name="Chen G."/>
            <person name="Zhao X."/>
            <person name="Zhao Q.M."/>
            <person name="Zhang J.J."/>
            <person name="Wang X."/>
            <person name="Dong Y."/>
            <person name="Yang J.L."/>
            <person name="Zhang G.H."/>
            <person name="Qian Z.L."/>
            <person name="Fan W."/>
            <person name="Yang S.C."/>
        </authorList>
    </citation>
    <scope>NUCLEOTIDE SEQUENCE</scope>
</reference>
<dbReference type="PROSITE" id="PS51683">
    <property type="entry name" value="SAM_OMT_II"/>
    <property type="match status" value="1"/>
</dbReference>
<dbReference type="InterPro" id="IPR012967">
    <property type="entry name" value="COMT_dimerisation"/>
</dbReference>
<evidence type="ECO:0000313" key="8">
    <source>
        <dbReference type="EMBL" id="KAF9606098.1"/>
    </source>
</evidence>
<keyword evidence="3" id="KW-0949">S-adenosyl-L-methionine</keyword>
<dbReference type="GO" id="GO:0046983">
    <property type="term" value="F:protein dimerization activity"/>
    <property type="evidence" value="ECO:0007669"/>
    <property type="project" value="InterPro"/>
</dbReference>
<keyword evidence="2 7" id="KW-0808">Transferase</keyword>
<dbReference type="Gene3D" id="3.40.50.150">
    <property type="entry name" value="Vaccinia Virus protein VP39"/>
    <property type="match status" value="1"/>
</dbReference>
<gene>
    <name evidence="7" type="primary">6OMT1</name>
    <name evidence="8" type="ORF">IFM89_023121</name>
</gene>
<feature type="non-terminal residue" evidence="7">
    <location>
        <position position="355"/>
    </location>
</feature>
<dbReference type="EMBL" id="MH165875">
    <property type="protein sequence ID" value="AXC09385.1"/>
    <property type="molecule type" value="mRNA"/>
</dbReference>
<protein>
    <submittedName>
        <fullName evidence="7">6-O-methyltransferase 1</fullName>
    </submittedName>
</protein>
<feature type="domain" description="O-methyltransferase dimerisation" evidence="6">
    <location>
        <begin position="20"/>
        <end position="106"/>
    </location>
</feature>
<evidence type="ECO:0000259" key="6">
    <source>
        <dbReference type="Pfam" id="PF08100"/>
    </source>
</evidence>
<reference evidence="7" key="2">
    <citation type="submission" date="2018-04" db="EMBL/GenBank/DDBJ databases">
        <authorList>
            <person name="Go L.Y."/>
            <person name="Mitchell J.A."/>
        </authorList>
    </citation>
    <scope>NUCLEOTIDE SEQUENCE</scope>
</reference>
<keyword evidence="1 7" id="KW-0489">Methyltransferase</keyword>
<evidence type="ECO:0000256" key="1">
    <source>
        <dbReference type="ARBA" id="ARBA00022603"/>
    </source>
</evidence>